<comment type="subcellular location">
    <subcellularLocation>
        <location evidence="1">Cell membrane</location>
        <topology evidence="1">Multi-pass membrane protein</topology>
    </subcellularLocation>
</comment>
<evidence type="ECO:0000259" key="12">
    <source>
        <dbReference type="PROSITE" id="PS50929"/>
    </source>
</evidence>
<evidence type="ECO:0000256" key="9">
    <source>
        <dbReference type="SAM" id="MobiDB-lite"/>
    </source>
</evidence>
<dbReference type="InterPro" id="IPR003439">
    <property type="entry name" value="ABC_transporter-like_ATP-bd"/>
</dbReference>
<reference evidence="13 14" key="1">
    <citation type="submission" date="2016-04" db="EMBL/GenBank/DDBJ databases">
        <title>Draft genome sequence of freshwater magnetotactic bacteria Magnetospirillum marisnigri SP-1 and Magnetospirillum moscoviense BB-1.</title>
        <authorList>
            <person name="Koziaeva V."/>
            <person name="Dziuba M.V."/>
            <person name="Ivanov T.M."/>
            <person name="Kuznetsov B."/>
            <person name="Grouzdev D.S."/>
        </authorList>
    </citation>
    <scope>NUCLEOTIDE SEQUENCE [LARGE SCALE GENOMIC DNA]</scope>
    <source>
        <strain evidence="13 14">BB-1</strain>
    </source>
</reference>
<name>A0A178MEB6_9PROT</name>
<dbReference type="SUPFAM" id="SSF52540">
    <property type="entry name" value="P-loop containing nucleoside triphosphate hydrolases"/>
    <property type="match status" value="1"/>
</dbReference>
<evidence type="ECO:0000256" key="1">
    <source>
        <dbReference type="ARBA" id="ARBA00004651"/>
    </source>
</evidence>
<protein>
    <recommendedName>
        <fullName evidence="15">NHLP bacteriocin export ABC transporter permease/ATPase subunit</fullName>
    </recommendedName>
</protein>
<feature type="transmembrane region" description="Helical" evidence="10">
    <location>
        <begin position="636"/>
        <end position="660"/>
    </location>
</feature>
<dbReference type="Proteomes" id="UP000078543">
    <property type="component" value="Unassembled WGS sequence"/>
</dbReference>
<dbReference type="RefSeq" id="WP_068503549.1">
    <property type="nucleotide sequence ID" value="NZ_LWQU01000169.1"/>
</dbReference>
<dbReference type="AlphaFoldDB" id="A0A178MEB6"/>
<sequence length="966" mass="104270">MSDTGPELAPEASATPERRSLPATEPLMIEPGDKAWAVTHGSVHIFAFQTDKKGVQTSARRYLFTINAHGMLFPLPKALPRMKFIAVPMPGTRWMPCPIDMIWATDPRFIEVVDQWVCGWMSANIRYLQNRPAREQAVHAEKQMVLEPNSMIDGGNGVVWCRAETGQGVLFDTQPVGAGGMDIFPLAAGGWVRAFEQMQITPLSTMDLARNRTLRACLDDFMALAQQSLATVLNFALVDEVMRLDRRSARLTNDTQRIMGDLARMIGGGGPKKSSSSANQRLFSAVHSVAARIGVKAEMPTSVHQAEADVEPSLEDILRASSLRSRPVRLDEGWWTQQQGSLLAFKAENGHPLALLENGRGGYWLEDPVAGTRQEVNAEVAAGIARDAYCFYQPLPDGRLTIKQVLMFGLQDCRNDIAAIFLAAVVGAWIGSLPAMASGLIFDILIPRQMSGLLWQAGAALFILALGRAVISYGGHIAFARIRGRVSTRLKAALWDRLLRQPASFFARYPAVSIATRVQTIEGFVSSVQTVVNQSLMTVGMLISNVVTMIWLSPAATPAALGLMALFLAGMGVAAWGQQWAFKHGEQAQGSVSTFMYSLTSAVRKLRLAGAEDRAFVKWGDLFSLSRSKQIDVRKVTNGFSVFSSVFNTASLAAIFAVIAMMSKEQIPVGAFFGFVTAFGMAMSSLSSLATTVLNIAAQLASLPYAQPILDAVPEKLVKKASPGRMTGAVELANVAFRYAGEGDVVLQGVSFAVEPGEFVAIVGSTGSGKSTLVKLLLGLEMPSSGAILYDQRDLSGLDLDALRRQMGVVLQQPQLMPTSLFENIRGTANAGMDQVWEAARLAGIADDIKAMPMKMHSVVSEGSQGISGGQLQRIAIARAIVRDPAFLILDEATSALDNVTQAEVSRNLASLACTRIVVAHRLSTVMDADRIVVLDQGKVAETGTYGELMEAGGVFARMARRQQIS</sequence>
<dbReference type="NCBIfam" id="TIGR03797">
    <property type="entry name" value="NHLM_micro_ABC2"/>
    <property type="match status" value="1"/>
</dbReference>
<keyword evidence="2" id="KW-0813">Transport</keyword>
<evidence type="ECO:0000256" key="10">
    <source>
        <dbReference type="SAM" id="Phobius"/>
    </source>
</evidence>
<evidence type="ECO:0000313" key="13">
    <source>
        <dbReference type="EMBL" id="OAN47140.1"/>
    </source>
</evidence>
<feature type="domain" description="ABC transporter" evidence="11">
    <location>
        <begin position="730"/>
        <end position="962"/>
    </location>
</feature>
<keyword evidence="8 10" id="KW-0472">Membrane</keyword>
<evidence type="ECO:0000313" key="14">
    <source>
        <dbReference type="Proteomes" id="UP000078543"/>
    </source>
</evidence>
<dbReference type="EMBL" id="LWQU01000169">
    <property type="protein sequence ID" value="OAN47140.1"/>
    <property type="molecule type" value="Genomic_DNA"/>
</dbReference>
<keyword evidence="4 10" id="KW-0812">Transmembrane</keyword>
<dbReference type="GO" id="GO:0005886">
    <property type="term" value="C:plasma membrane"/>
    <property type="evidence" value="ECO:0007669"/>
    <property type="project" value="UniProtKB-SubCell"/>
</dbReference>
<evidence type="ECO:0000256" key="4">
    <source>
        <dbReference type="ARBA" id="ARBA00022692"/>
    </source>
</evidence>
<dbReference type="CDD" id="cd07346">
    <property type="entry name" value="ABC_6TM_exporters"/>
    <property type="match status" value="1"/>
</dbReference>
<dbReference type="InterPro" id="IPR003593">
    <property type="entry name" value="AAA+_ATPase"/>
</dbReference>
<dbReference type="InterPro" id="IPR036640">
    <property type="entry name" value="ABC1_TM_sf"/>
</dbReference>
<feature type="region of interest" description="Disordered" evidence="9">
    <location>
        <begin position="1"/>
        <end position="23"/>
    </location>
</feature>
<dbReference type="InterPro" id="IPR022515">
    <property type="entry name" value="NHPM_micro_ABC2"/>
</dbReference>
<dbReference type="PROSITE" id="PS50893">
    <property type="entry name" value="ABC_TRANSPORTER_2"/>
    <property type="match status" value="1"/>
</dbReference>
<evidence type="ECO:0000256" key="2">
    <source>
        <dbReference type="ARBA" id="ARBA00022448"/>
    </source>
</evidence>
<evidence type="ECO:0000256" key="5">
    <source>
        <dbReference type="ARBA" id="ARBA00022741"/>
    </source>
</evidence>
<feature type="transmembrane region" description="Helical" evidence="10">
    <location>
        <begin position="672"/>
        <end position="697"/>
    </location>
</feature>
<keyword evidence="7 10" id="KW-1133">Transmembrane helix</keyword>
<evidence type="ECO:0000259" key="11">
    <source>
        <dbReference type="PROSITE" id="PS50893"/>
    </source>
</evidence>
<accession>A0A178MEB6</accession>
<dbReference type="SMART" id="SM00382">
    <property type="entry name" value="AAA"/>
    <property type="match status" value="1"/>
</dbReference>
<dbReference type="PANTHER" id="PTHR24221">
    <property type="entry name" value="ATP-BINDING CASSETTE SUB-FAMILY B"/>
    <property type="match status" value="1"/>
</dbReference>
<dbReference type="GO" id="GO:0016887">
    <property type="term" value="F:ATP hydrolysis activity"/>
    <property type="evidence" value="ECO:0007669"/>
    <property type="project" value="InterPro"/>
</dbReference>
<gene>
    <name evidence="13" type="ORF">A6A05_15850</name>
</gene>
<dbReference type="FunFam" id="3.40.50.300:FF:000299">
    <property type="entry name" value="ABC transporter ATP-binding protein/permease"/>
    <property type="match status" value="1"/>
</dbReference>
<dbReference type="GO" id="GO:0140359">
    <property type="term" value="F:ABC-type transporter activity"/>
    <property type="evidence" value="ECO:0007669"/>
    <property type="project" value="InterPro"/>
</dbReference>
<keyword evidence="6" id="KW-0067">ATP-binding</keyword>
<organism evidence="13 14">
    <name type="scientific">Magnetospirillum moscoviense</name>
    <dbReference type="NCBI Taxonomy" id="1437059"/>
    <lineage>
        <taxon>Bacteria</taxon>
        <taxon>Pseudomonadati</taxon>
        <taxon>Pseudomonadota</taxon>
        <taxon>Alphaproteobacteria</taxon>
        <taxon>Rhodospirillales</taxon>
        <taxon>Rhodospirillaceae</taxon>
        <taxon>Magnetospirillum</taxon>
    </lineage>
</organism>
<keyword evidence="14" id="KW-1185">Reference proteome</keyword>
<feature type="transmembrane region" description="Helical" evidence="10">
    <location>
        <begin position="417"/>
        <end position="442"/>
    </location>
</feature>
<feature type="transmembrane region" description="Helical" evidence="10">
    <location>
        <begin position="559"/>
        <end position="577"/>
    </location>
</feature>
<dbReference type="Gene3D" id="1.20.1560.10">
    <property type="entry name" value="ABC transporter type 1, transmembrane domain"/>
    <property type="match status" value="1"/>
</dbReference>
<evidence type="ECO:0008006" key="15">
    <source>
        <dbReference type="Google" id="ProtNLM"/>
    </source>
</evidence>
<proteinExistence type="predicted"/>
<keyword evidence="5" id="KW-0547">Nucleotide-binding</keyword>
<evidence type="ECO:0000256" key="7">
    <source>
        <dbReference type="ARBA" id="ARBA00022989"/>
    </source>
</evidence>
<dbReference type="Pfam" id="PF00005">
    <property type="entry name" value="ABC_tran"/>
    <property type="match status" value="1"/>
</dbReference>
<dbReference type="PROSITE" id="PS00211">
    <property type="entry name" value="ABC_TRANSPORTER_1"/>
    <property type="match status" value="1"/>
</dbReference>
<dbReference type="Pfam" id="PF00664">
    <property type="entry name" value="ABC_membrane"/>
    <property type="match status" value="1"/>
</dbReference>
<dbReference type="InterPro" id="IPR011527">
    <property type="entry name" value="ABC1_TM_dom"/>
</dbReference>
<evidence type="ECO:0000256" key="3">
    <source>
        <dbReference type="ARBA" id="ARBA00022475"/>
    </source>
</evidence>
<dbReference type="InterPro" id="IPR027417">
    <property type="entry name" value="P-loop_NTPase"/>
</dbReference>
<dbReference type="GO" id="GO:0034040">
    <property type="term" value="F:ATPase-coupled lipid transmembrane transporter activity"/>
    <property type="evidence" value="ECO:0007669"/>
    <property type="project" value="TreeGrafter"/>
</dbReference>
<dbReference type="OrthoDB" id="9787557at2"/>
<evidence type="ECO:0000256" key="8">
    <source>
        <dbReference type="ARBA" id="ARBA00023136"/>
    </source>
</evidence>
<comment type="caution">
    <text evidence="13">The sequence shown here is derived from an EMBL/GenBank/DDBJ whole genome shotgun (WGS) entry which is preliminary data.</text>
</comment>
<dbReference type="InterPro" id="IPR039421">
    <property type="entry name" value="Type_1_exporter"/>
</dbReference>
<dbReference type="GO" id="GO:0005524">
    <property type="term" value="F:ATP binding"/>
    <property type="evidence" value="ECO:0007669"/>
    <property type="project" value="UniProtKB-KW"/>
</dbReference>
<evidence type="ECO:0000256" key="6">
    <source>
        <dbReference type="ARBA" id="ARBA00022840"/>
    </source>
</evidence>
<feature type="transmembrane region" description="Helical" evidence="10">
    <location>
        <begin position="454"/>
        <end position="479"/>
    </location>
</feature>
<dbReference type="InterPro" id="IPR017871">
    <property type="entry name" value="ABC_transporter-like_CS"/>
</dbReference>
<dbReference type="PROSITE" id="PS50929">
    <property type="entry name" value="ABC_TM1F"/>
    <property type="match status" value="1"/>
</dbReference>
<dbReference type="PANTHER" id="PTHR24221:SF654">
    <property type="entry name" value="ATP-BINDING CASSETTE SUB-FAMILY B MEMBER 6"/>
    <property type="match status" value="1"/>
</dbReference>
<feature type="domain" description="ABC transmembrane type-1" evidence="12">
    <location>
        <begin position="418"/>
        <end position="698"/>
    </location>
</feature>
<keyword evidence="3" id="KW-1003">Cell membrane</keyword>
<dbReference type="Gene3D" id="3.40.50.300">
    <property type="entry name" value="P-loop containing nucleotide triphosphate hydrolases"/>
    <property type="match status" value="1"/>
</dbReference>
<dbReference type="STRING" id="1437059.A6A05_15850"/>
<dbReference type="SUPFAM" id="SSF90123">
    <property type="entry name" value="ABC transporter transmembrane region"/>
    <property type="match status" value="1"/>
</dbReference>